<dbReference type="Pfam" id="PF01872">
    <property type="entry name" value="RibD_C"/>
    <property type="match status" value="1"/>
</dbReference>
<dbReference type="Gene3D" id="3.40.430.10">
    <property type="entry name" value="Dihydrofolate Reductase, subunit A"/>
    <property type="match status" value="1"/>
</dbReference>
<keyword evidence="2" id="KW-0521">NADP</keyword>
<dbReference type="Proteomes" id="UP000565715">
    <property type="component" value="Unassembled WGS sequence"/>
</dbReference>
<evidence type="ECO:0000259" key="4">
    <source>
        <dbReference type="Pfam" id="PF01872"/>
    </source>
</evidence>
<evidence type="ECO:0000313" key="5">
    <source>
        <dbReference type="EMBL" id="NKY32822.1"/>
    </source>
</evidence>
<sequence>MQRSPDAIQLTDLDNEALTDLYAYPAEPERSWLRVNFVASIDGAVTGTGGVSEFLGTPADKRVFHLLRELAEVVLVGAGTVRAENYGGAQTDPRFRRDLYLRGVGGHPDGTPPPIAIVTASAALDPAHRVITTARTPTLILTTAAAPSAWKRALADAGAEVLEVGDRLIEPHALPAALAARGLRRVLCEGGPQLFGALAGAGTVDELCLTTAPLLIGGGARRIAVSHEEFARRMTPAHVLFDTDGTVLTRWVRA</sequence>
<comment type="pathway">
    <text evidence="1">Cofactor biosynthesis; riboflavin biosynthesis.</text>
</comment>
<dbReference type="PANTHER" id="PTHR38011">
    <property type="entry name" value="DIHYDROFOLATE REDUCTASE FAMILY PROTEIN (AFU_ORTHOLOGUE AFUA_8G06820)"/>
    <property type="match status" value="1"/>
</dbReference>
<reference evidence="5 6" key="1">
    <citation type="submission" date="2020-04" db="EMBL/GenBank/DDBJ databases">
        <title>MicrobeNet Type strains.</title>
        <authorList>
            <person name="Nicholson A.C."/>
        </authorList>
    </citation>
    <scope>NUCLEOTIDE SEQUENCE [LARGE SCALE GENOMIC DNA]</scope>
    <source>
        <strain evidence="5 6">DSM 45078</strain>
    </source>
</reference>
<dbReference type="EMBL" id="JAAXOO010000001">
    <property type="protein sequence ID" value="NKY32822.1"/>
    <property type="molecule type" value="Genomic_DNA"/>
</dbReference>
<dbReference type="RefSeq" id="WP_068037613.1">
    <property type="nucleotide sequence ID" value="NZ_JAAXOO010000001.1"/>
</dbReference>
<keyword evidence="3" id="KW-0560">Oxidoreductase</keyword>
<dbReference type="GO" id="GO:0008703">
    <property type="term" value="F:5-amino-6-(5-phosphoribosylamino)uracil reductase activity"/>
    <property type="evidence" value="ECO:0007669"/>
    <property type="project" value="InterPro"/>
</dbReference>
<gene>
    <name evidence="5" type="ORF">HGA13_07005</name>
</gene>
<dbReference type="SUPFAM" id="SSF53597">
    <property type="entry name" value="Dihydrofolate reductase-like"/>
    <property type="match status" value="1"/>
</dbReference>
<name>A0A846XA34_9NOCA</name>
<keyword evidence="6" id="KW-1185">Reference proteome</keyword>
<dbReference type="AlphaFoldDB" id="A0A846XA34"/>
<dbReference type="GO" id="GO:0009231">
    <property type="term" value="P:riboflavin biosynthetic process"/>
    <property type="evidence" value="ECO:0007669"/>
    <property type="project" value="InterPro"/>
</dbReference>
<dbReference type="PANTHER" id="PTHR38011:SF7">
    <property type="entry name" value="2,5-DIAMINO-6-RIBOSYLAMINO-4(3H)-PYRIMIDINONE 5'-PHOSPHATE REDUCTASE"/>
    <property type="match status" value="1"/>
</dbReference>
<protein>
    <submittedName>
        <fullName evidence="5">Pyrimidine reductase family protein</fullName>
    </submittedName>
</protein>
<comment type="caution">
    <text evidence="5">The sequence shown here is derived from an EMBL/GenBank/DDBJ whole genome shotgun (WGS) entry which is preliminary data.</text>
</comment>
<proteinExistence type="predicted"/>
<dbReference type="InterPro" id="IPR050765">
    <property type="entry name" value="Riboflavin_Biosynth_HTPR"/>
</dbReference>
<evidence type="ECO:0000313" key="6">
    <source>
        <dbReference type="Proteomes" id="UP000565715"/>
    </source>
</evidence>
<dbReference type="InterPro" id="IPR002734">
    <property type="entry name" value="RibDG_C"/>
</dbReference>
<accession>A0A846XA34</accession>
<feature type="domain" description="Bacterial bifunctional deaminase-reductase C-terminal" evidence="4">
    <location>
        <begin position="32"/>
        <end position="247"/>
    </location>
</feature>
<organism evidence="5 6">
    <name type="scientific">Nocardia speluncae</name>
    <dbReference type="NCBI Taxonomy" id="419477"/>
    <lineage>
        <taxon>Bacteria</taxon>
        <taxon>Bacillati</taxon>
        <taxon>Actinomycetota</taxon>
        <taxon>Actinomycetes</taxon>
        <taxon>Mycobacteriales</taxon>
        <taxon>Nocardiaceae</taxon>
        <taxon>Nocardia</taxon>
    </lineage>
</organism>
<evidence type="ECO:0000256" key="2">
    <source>
        <dbReference type="ARBA" id="ARBA00022857"/>
    </source>
</evidence>
<evidence type="ECO:0000256" key="3">
    <source>
        <dbReference type="ARBA" id="ARBA00023002"/>
    </source>
</evidence>
<dbReference type="InterPro" id="IPR024072">
    <property type="entry name" value="DHFR-like_dom_sf"/>
</dbReference>
<evidence type="ECO:0000256" key="1">
    <source>
        <dbReference type="ARBA" id="ARBA00005104"/>
    </source>
</evidence>